<comment type="similarity">
    <text evidence="1">Belongs to the 'GDSL' lipolytic enzyme family.</text>
</comment>
<dbReference type="EMBL" id="JADFTS010000004">
    <property type="protein sequence ID" value="KAF9609692.1"/>
    <property type="molecule type" value="Genomic_DNA"/>
</dbReference>
<dbReference type="PANTHER" id="PTHR45642">
    <property type="entry name" value="GDSL ESTERASE/LIPASE EXL3"/>
    <property type="match status" value="1"/>
</dbReference>
<organism evidence="3 4">
    <name type="scientific">Coptis chinensis</name>
    <dbReference type="NCBI Taxonomy" id="261450"/>
    <lineage>
        <taxon>Eukaryota</taxon>
        <taxon>Viridiplantae</taxon>
        <taxon>Streptophyta</taxon>
        <taxon>Embryophyta</taxon>
        <taxon>Tracheophyta</taxon>
        <taxon>Spermatophyta</taxon>
        <taxon>Magnoliopsida</taxon>
        <taxon>Ranunculales</taxon>
        <taxon>Ranunculaceae</taxon>
        <taxon>Coptidoideae</taxon>
        <taxon>Coptis</taxon>
    </lineage>
</organism>
<accession>A0A835I3Z4</accession>
<feature type="chain" id="PRO_5032357020" description="GDSL esterase/lipase" evidence="2">
    <location>
        <begin position="25"/>
        <end position="688"/>
    </location>
</feature>
<evidence type="ECO:0000313" key="3">
    <source>
        <dbReference type="EMBL" id="KAF9609692.1"/>
    </source>
</evidence>
<name>A0A835I3Z4_9MAGN</name>
<feature type="signal peptide" evidence="2">
    <location>
        <begin position="1"/>
        <end position="24"/>
    </location>
</feature>
<dbReference type="PANTHER" id="PTHR45642:SF46">
    <property type="entry name" value="OS06G0636700 PROTEIN"/>
    <property type="match status" value="1"/>
</dbReference>
<dbReference type="InterPro" id="IPR036514">
    <property type="entry name" value="SGNH_hydro_sf"/>
</dbReference>
<evidence type="ECO:0000256" key="1">
    <source>
        <dbReference type="ARBA" id="ARBA00008668"/>
    </source>
</evidence>
<dbReference type="Proteomes" id="UP000631114">
    <property type="component" value="Unassembled WGS sequence"/>
</dbReference>
<dbReference type="AlphaFoldDB" id="A0A835I3Z4"/>
<keyword evidence="2" id="KW-0732">Signal</keyword>
<comment type="caution">
    <text evidence="3">The sequence shown here is derived from an EMBL/GenBank/DDBJ whole genome shotgun (WGS) entry which is preliminary data.</text>
</comment>
<dbReference type="InterPro" id="IPR035669">
    <property type="entry name" value="SGNH_plant_lipase-like"/>
</dbReference>
<sequence length="688" mass="76517">MIHQTLPCLLVMNMFSMFYGNVVAKVPAVIVFGDSTVDAGNNNYIPTLVKSNFEPYGRDFEGGKPTGRFCNGRLVTDFVSEAFGIKPFIPAYLDPAYGIEDFATGVSFASAGSGYDNLTSHSVSVIPMWKELDYFKNYRKRLISLMGMNKARQMLHEALYMISIGTNDFILNYYTQPAGRSTQYTIEEYENFLIGIAESFVKEIYQLGARKVSLVGLPPIGCLPLLRTLNYRGGGACREDCNNLARDFDGKVKKLGGKLSNELKGVKLLFTDVFNPALQVIENPHAYGFESVAIACCGTGTVELSYLCNGNNPFTCKDASKRADSSVTFISNITILTNMIHEILTCTILIQIFLLLLGQTRAKVPAVIVFGDSSVDAGNNDYIPTIGRSNFPPYGRDFYGGKATGRFCNGRLTTDFISEAFGNKPALPAYLDPTYTIKDFATGVTFASAGTGLDNVTSSLVSVIPFWKEVEYFKEYKMRLTKFMGMKKTNVLLHEAVYIFSIGTNDIIENYYAVPMRSSQFTIEKYEDFLLGLLGKFVLDMYKLGARKIALTGLTAFGCLPLERSTNIMEGNSCREQYNKVARDFNVKLNAMITMYNKELKGIKLVYSAVYDSLVDAIEKPYLYGFEKVAIGCCGTGKFETAFTCNVWTPATCSDASKFIFWDSIHYTEKMNRIVSDYAMKTAFSVFL</sequence>
<dbReference type="Pfam" id="PF00657">
    <property type="entry name" value="Lipase_GDSL"/>
    <property type="match status" value="2"/>
</dbReference>
<dbReference type="GO" id="GO:0016788">
    <property type="term" value="F:hydrolase activity, acting on ester bonds"/>
    <property type="evidence" value="ECO:0007669"/>
    <property type="project" value="InterPro"/>
</dbReference>
<dbReference type="InterPro" id="IPR050592">
    <property type="entry name" value="GDSL_lipolytic_enzyme"/>
</dbReference>
<protein>
    <recommendedName>
        <fullName evidence="5">GDSL esterase/lipase</fullName>
    </recommendedName>
</protein>
<dbReference type="OrthoDB" id="1600564at2759"/>
<dbReference type="InterPro" id="IPR001087">
    <property type="entry name" value="GDSL"/>
</dbReference>
<dbReference type="Gene3D" id="3.40.50.1110">
    <property type="entry name" value="SGNH hydrolase"/>
    <property type="match status" value="2"/>
</dbReference>
<reference evidence="3 4" key="1">
    <citation type="submission" date="2020-10" db="EMBL/GenBank/DDBJ databases">
        <title>The Coptis chinensis genome and diversification of protoberbering-type alkaloids.</title>
        <authorList>
            <person name="Wang B."/>
            <person name="Shu S."/>
            <person name="Song C."/>
            <person name="Liu Y."/>
        </authorList>
    </citation>
    <scope>NUCLEOTIDE SEQUENCE [LARGE SCALE GENOMIC DNA]</scope>
    <source>
        <strain evidence="3">HL-2020</strain>
        <tissue evidence="3">Leaf</tissue>
    </source>
</reference>
<evidence type="ECO:0008006" key="5">
    <source>
        <dbReference type="Google" id="ProtNLM"/>
    </source>
</evidence>
<proteinExistence type="inferred from homology"/>
<evidence type="ECO:0000313" key="4">
    <source>
        <dbReference type="Proteomes" id="UP000631114"/>
    </source>
</evidence>
<dbReference type="CDD" id="cd01837">
    <property type="entry name" value="SGNH_plant_lipase_like"/>
    <property type="match status" value="2"/>
</dbReference>
<keyword evidence="4" id="KW-1185">Reference proteome</keyword>
<evidence type="ECO:0000256" key="2">
    <source>
        <dbReference type="SAM" id="SignalP"/>
    </source>
</evidence>
<gene>
    <name evidence="3" type="ORF">IFM89_017891</name>
</gene>
<dbReference type="FunFam" id="3.40.50.1110:FF:000003">
    <property type="entry name" value="GDSL esterase/lipase APG"/>
    <property type="match status" value="2"/>
</dbReference>